<dbReference type="SUPFAM" id="SSF53335">
    <property type="entry name" value="S-adenosyl-L-methionine-dependent methyltransferases"/>
    <property type="match status" value="1"/>
</dbReference>
<reference evidence="3 4" key="1">
    <citation type="journal article" date="2020" name="ISME J.">
        <title>Uncovering the hidden diversity of litter-decomposition mechanisms in mushroom-forming fungi.</title>
        <authorList>
            <person name="Floudas D."/>
            <person name="Bentzer J."/>
            <person name="Ahren D."/>
            <person name="Johansson T."/>
            <person name="Persson P."/>
            <person name="Tunlid A."/>
        </authorList>
    </citation>
    <scope>NUCLEOTIDE SEQUENCE [LARGE SCALE GENOMIC DNA]</scope>
    <source>
        <strain evidence="3 4">CBS 101986</strain>
    </source>
</reference>
<feature type="domain" description="Methyltransferase" evidence="2">
    <location>
        <begin position="126"/>
        <end position="213"/>
    </location>
</feature>
<dbReference type="AlphaFoldDB" id="A0A8H5BWS1"/>
<feature type="region of interest" description="Disordered" evidence="1">
    <location>
        <begin position="1"/>
        <end position="48"/>
    </location>
</feature>
<dbReference type="Proteomes" id="UP000567179">
    <property type="component" value="Unassembled WGS sequence"/>
</dbReference>
<accession>A0A8H5BWS1</accession>
<evidence type="ECO:0000313" key="4">
    <source>
        <dbReference type="Proteomes" id="UP000567179"/>
    </source>
</evidence>
<dbReference type="Pfam" id="PF13649">
    <property type="entry name" value="Methyltransf_25"/>
    <property type="match status" value="1"/>
</dbReference>
<dbReference type="EMBL" id="JAACJJ010000002">
    <property type="protein sequence ID" value="KAF5329797.1"/>
    <property type="molecule type" value="Genomic_DNA"/>
</dbReference>
<name>A0A8H5BWS1_9AGAR</name>
<keyword evidence="4" id="KW-1185">Reference proteome</keyword>
<sequence length="364" mass="41086">MPGELLQPAPTNPYYQNGAGSEDDRHEDSDSGSEGGSEIGSPESQDDLEIIEVPDEEFPLMFRQIDGRLYHASPTAPYALPVDAPEQQRCTMIRRFLYELIGVHCVGPVQEVLQADESDTRRRMALDVCTGIGDWMIDMAREFPRVRFRGFDIVPIGTRYPPRNVQFEVYDLHETFRWEDGTFDLVNAQFIAMTTRNYPWVLGEVSRVLRPGGLFVSYEWDLYPFFDPSNAALSERDLSVDFPAVFRLHHAVNEALALLHVPPIARHVPELLQRTGRFEGISRGVLYVPIGVWHPDAGRRNIGDACLEAHRRYAQSVRALLIQQLCTETQADGMISDYVRELTASRGLVAVLYTVHARRVGAAA</sequence>
<dbReference type="PANTHER" id="PTHR43591:SF110">
    <property type="entry name" value="RHODANESE DOMAIN-CONTAINING PROTEIN"/>
    <property type="match status" value="1"/>
</dbReference>
<protein>
    <recommendedName>
        <fullName evidence="2">Methyltransferase domain-containing protein</fullName>
    </recommendedName>
</protein>
<dbReference type="InterPro" id="IPR041698">
    <property type="entry name" value="Methyltransf_25"/>
</dbReference>
<evidence type="ECO:0000313" key="3">
    <source>
        <dbReference type="EMBL" id="KAF5329797.1"/>
    </source>
</evidence>
<proteinExistence type="predicted"/>
<dbReference type="CDD" id="cd02440">
    <property type="entry name" value="AdoMet_MTases"/>
    <property type="match status" value="1"/>
</dbReference>
<comment type="caution">
    <text evidence="3">The sequence shown here is derived from an EMBL/GenBank/DDBJ whole genome shotgun (WGS) entry which is preliminary data.</text>
</comment>
<dbReference type="PANTHER" id="PTHR43591">
    <property type="entry name" value="METHYLTRANSFERASE"/>
    <property type="match status" value="1"/>
</dbReference>
<dbReference type="OrthoDB" id="2013972at2759"/>
<organism evidence="3 4">
    <name type="scientific">Psilocybe cf. subviscida</name>
    <dbReference type="NCBI Taxonomy" id="2480587"/>
    <lineage>
        <taxon>Eukaryota</taxon>
        <taxon>Fungi</taxon>
        <taxon>Dikarya</taxon>
        <taxon>Basidiomycota</taxon>
        <taxon>Agaricomycotina</taxon>
        <taxon>Agaricomycetes</taxon>
        <taxon>Agaricomycetidae</taxon>
        <taxon>Agaricales</taxon>
        <taxon>Agaricineae</taxon>
        <taxon>Strophariaceae</taxon>
        <taxon>Psilocybe</taxon>
    </lineage>
</organism>
<evidence type="ECO:0000259" key="2">
    <source>
        <dbReference type="Pfam" id="PF13649"/>
    </source>
</evidence>
<dbReference type="Gene3D" id="3.40.50.150">
    <property type="entry name" value="Vaccinia Virus protein VP39"/>
    <property type="match status" value="1"/>
</dbReference>
<dbReference type="InterPro" id="IPR029063">
    <property type="entry name" value="SAM-dependent_MTases_sf"/>
</dbReference>
<evidence type="ECO:0000256" key="1">
    <source>
        <dbReference type="SAM" id="MobiDB-lite"/>
    </source>
</evidence>
<gene>
    <name evidence="3" type="ORF">D9619_009075</name>
</gene>